<organism evidence="1 2">
    <name type="scientific">Funiculus sociatus GB2-A5</name>
    <dbReference type="NCBI Taxonomy" id="2933946"/>
    <lineage>
        <taxon>Bacteria</taxon>
        <taxon>Bacillati</taxon>
        <taxon>Cyanobacteriota</taxon>
        <taxon>Cyanophyceae</taxon>
        <taxon>Coleofasciculales</taxon>
        <taxon>Coleofasciculaceae</taxon>
        <taxon>Funiculus</taxon>
    </lineage>
</organism>
<protein>
    <submittedName>
        <fullName evidence="1">Uncharacterized protein</fullName>
    </submittedName>
</protein>
<dbReference type="Proteomes" id="UP001442494">
    <property type="component" value="Unassembled WGS sequence"/>
</dbReference>
<evidence type="ECO:0000313" key="1">
    <source>
        <dbReference type="EMBL" id="MEP0865750.1"/>
    </source>
</evidence>
<sequence>MTNRSDTNSRDIIPNLRPKFHNFLQSLSDVLIDITALEVNTMVVEEITGTKFIPWQAYRDIYPICKPYLERMGIHPSLHARYLSLRKQIEIEYCLYRVEDVVGQDASQLREFVRVLSDPTAELDLQKTKLPNPLNPSANPAVEIKRIQTLLNDGRFLRSLRKVDELKAALDNRNEALKNSEIAASENPEEEVTTDIIYAQSVIQLDGDIINRYHEKLFQHEHKDIILDIHRQGVTAGEKQWHGLLDFMVNMVESLVNQRSIKNIFNRN</sequence>
<name>A0ABV0JQI8_9CYAN</name>
<proteinExistence type="predicted"/>
<dbReference type="RefSeq" id="WP_190421812.1">
    <property type="nucleotide sequence ID" value="NZ_JAMPKK010000031.1"/>
</dbReference>
<dbReference type="EMBL" id="JAMPKK010000031">
    <property type="protein sequence ID" value="MEP0865750.1"/>
    <property type="molecule type" value="Genomic_DNA"/>
</dbReference>
<comment type="caution">
    <text evidence="1">The sequence shown here is derived from an EMBL/GenBank/DDBJ whole genome shotgun (WGS) entry which is preliminary data.</text>
</comment>
<accession>A0ABV0JQI8</accession>
<evidence type="ECO:0000313" key="2">
    <source>
        <dbReference type="Proteomes" id="UP001442494"/>
    </source>
</evidence>
<keyword evidence="2" id="KW-1185">Reference proteome</keyword>
<gene>
    <name evidence="1" type="ORF">NDI37_14865</name>
</gene>
<reference evidence="1 2" key="1">
    <citation type="submission" date="2022-04" db="EMBL/GenBank/DDBJ databases">
        <title>Positive selection, recombination, and allopatry shape intraspecific diversity of widespread and dominant cyanobacteria.</title>
        <authorList>
            <person name="Wei J."/>
            <person name="Shu W."/>
            <person name="Hu C."/>
        </authorList>
    </citation>
    <scope>NUCLEOTIDE SEQUENCE [LARGE SCALE GENOMIC DNA]</scope>
    <source>
        <strain evidence="1 2">GB2-A5</strain>
    </source>
</reference>